<gene>
    <name evidence="1" type="ORF">H1P_5180002</name>
</gene>
<accession>A0A563VZU8</accession>
<dbReference type="OrthoDB" id="503272at2"/>
<dbReference type="Proteomes" id="UP000320055">
    <property type="component" value="Unassembled WGS sequence"/>
</dbReference>
<proteinExistence type="predicted"/>
<dbReference type="AlphaFoldDB" id="A0A563VZU8"/>
<protein>
    <submittedName>
        <fullName evidence="1">Transposase</fullName>
    </submittedName>
</protein>
<name>A0A563VZU8_9CYAN</name>
<evidence type="ECO:0000313" key="2">
    <source>
        <dbReference type="Proteomes" id="UP000320055"/>
    </source>
</evidence>
<organism evidence="1 2">
    <name type="scientific">Hyella patelloides LEGE 07179</name>
    <dbReference type="NCBI Taxonomy" id="945734"/>
    <lineage>
        <taxon>Bacteria</taxon>
        <taxon>Bacillati</taxon>
        <taxon>Cyanobacteriota</taxon>
        <taxon>Cyanophyceae</taxon>
        <taxon>Pleurocapsales</taxon>
        <taxon>Hyellaceae</taxon>
        <taxon>Hyella</taxon>
    </lineage>
</organism>
<evidence type="ECO:0000313" key="1">
    <source>
        <dbReference type="EMBL" id="VEP16959.1"/>
    </source>
</evidence>
<sequence>MTNTKEKAVLTDEETLKKVVDCLKENISIKTQSDCQQSDLFNILVGAASRSDTIENTASSLKNSWSGRNVRYHLSKIDNFEDLEKEVNQALTSKLPLRIKKKKHKLAIDLNLIPYYGTSRKKEEDYIYRSQAKNGTCSFFAYATIYIITKNKRLTIAIIGVKKSYTSVALITYLLEKINSLQIKIKTLYSEK</sequence>
<dbReference type="EMBL" id="CAACVJ010000466">
    <property type="protein sequence ID" value="VEP16959.1"/>
    <property type="molecule type" value="Genomic_DNA"/>
</dbReference>
<reference evidence="1 2" key="1">
    <citation type="submission" date="2019-01" db="EMBL/GenBank/DDBJ databases">
        <authorList>
            <person name="Brito A."/>
        </authorList>
    </citation>
    <scope>NUCLEOTIDE SEQUENCE [LARGE SCALE GENOMIC DNA]</scope>
    <source>
        <strain evidence="1">1</strain>
    </source>
</reference>
<keyword evidence="2" id="KW-1185">Reference proteome</keyword>